<feature type="compositionally biased region" description="Pro residues" evidence="6">
    <location>
        <begin position="12"/>
        <end position="22"/>
    </location>
</feature>
<evidence type="ECO:0000256" key="6">
    <source>
        <dbReference type="SAM" id="MobiDB-lite"/>
    </source>
</evidence>
<keyword evidence="3" id="KW-0677">Repeat</keyword>
<sequence length="999" mass="109361">MDAPRPAVPSSRPAPPAAPPPAVVEVQSGPRLGRRGSSGNASCKLAPLGPLEAARKRSLSLSPVLGGGEVSASGGLGAPTTPSLRRAPPKHWLPKVSSTGALRLEPLRRRRSAGGFEAKPSQAQRSLASACRRYSLGPLPDGAALQAAPLERRPSLQLQDLGGQRLDLGLPSPGPPSPAASRSCSPSSVGGRSCGPLPRPATGAQRGGSPRQAFLGFLKLRRASLVVSALVPRGPGLGQQEQEDVGCGPDEACSEEHSPSKRESSPHASMSGDTRVPEDAEVQVPYAATLLEVYSGCADDGMEVHDRFLRLAFRRFEIGGASEVARERLHDALIHMGFLTSTEARAVDLATQSFEFQNLDYVDFCEYVNNFAALERAAVRQRADVCLAEHGGAASLEGVQRFLQFAGVCLPYSHVEKARKAAGLDHMRPEDMGMDDLLLTLAACKMEEGFTREEVAAAHEIFGELEQEQQASSSAWGPMAKASALVEGLLKFTGLYCVDYMEMFSDIMPSDSTEQGICFHEFLIWARRLRDAMIKDLWKCFEGFEASGCGAVQLDIAVSIVKKFGISLLADAVDELLSDLGMQKDATLDFHALVQFLAAARRTHGFSRTERQELSSAFESFDYEGTGELNHPQVLDLLRHLGNTTSFEEANSMINRVDFNANGSMDIDEFLRLMRLMREQDVECALRVFNGLSNRNGRLPAGSVKDALAKLQLFPQIAMIAELLQDMPAELSFTSFMRLHDQCRFRMNFDFRKRGGFSEDTVLEIAELWNCGGPSRQFATVGELLWMLSDSYMVPVSTSEGRDKLLRRVQAAREAAVDAGVPEEEVSRGGTTDIGFYTFVHMIRGMTRETEQEVHTREKEAVAFAQFSTSEAAEFRRIFCDYAERDSGRATWNQLVARKRQCVDKLLARLTKVPAISELELPILLKSIGVKVPSSKLQELKQFLAENRSRVEAEKNTIQFATFLRLLRWMLDTDFAGICSVMDVPRSKPRGTPVEPGGP</sequence>
<dbReference type="Pfam" id="PF13499">
    <property type="entry name" value="EF-hand_7"/>
    <property type="match status" value="1"/>
</dbReference>
<feature type="region of interest" description="Disordered" evidence="6">
    <location>
        <begin position="233"/>
        <end position="277"/>
    </location>
</feature>
<feature type="compositionally biased region" description="Gly residues" evidence="6">
    <location>
        <begin position="65"/>
        <end position="77"/>
    </location>
</feature>
<keyword evidence="5" id="KW-0007">Acetylation</keyword>
<keyword evidence="4" id="KW-0106">Calcium</keyword>
<keyword evidence="9" id="KW-1185">Reference proteome</keyword>
<reference evidence="8" key="1">
    <citation type="submission" date="2023-10" db="EMBL/GenBank/DDBJ databases">
        <authorList>
            <person name="Chen Y."/>
            <person name="Shah S."/>
            <person name="Dougan E. K."/>
            <person name="Thang M."/>
            <person name="Chan C."/>
        </authorList>
    </citation>
    <scope>NUCLEOTIDE SEQUENCE [LARGE SCALE GENOMIC DNA]</scope>
</reference>
<evidence type="ECO:0000256" key="4">
    <source>
        <dbReference type="ARBA" id="ARBA00022837"/>
    </source>
</evidence>
<evidence type="ECO:0000313" key="8">
    <source>
        <dbReference type="EMBL" id="CAK0904675.1"/>
    </source>
</evidence>
<dbReference type="InterPro" id="IPR050230">
    <property type="entry name" value="CALM/Myosin/TropC-like"/>
</dbReference>
<dbReference type="SMART" id="SM00054">
    <property type="entry name" value="EFh"/>
    <property type="match status" value="2"/>
</dbReference>
<dbReference type="CDD" id="cd00051">
    <property type="entry name" value="EFh"/>
    <property type="match status" value="1"/>
</dbReference>
<dbReference type="Proteomes" id="UP001189429">
    <property type="component" value="Unassembled WGS sequence"/>
</dbReference>
<evidence type="ECO:0000313" key="9">
    <source>
        <dbReference type="Proteomes" id="UP001189429"/>
    </source>
</evidence>
<dbReference type="PANTHER" id="PTHR23048">
    <property type="entry name" value="MYOSIN LIGHT CHAIN 1, 3"/>
    <property type="match status" value="1"/>
</dbReference>
<evidence type="ECO:0000256" key="5">
    <source>
        <dbReference type="ARBA" id="ARBA00022990"/>
    </source>
</evidence>
<dbReference type="InterPro" id="IPR018247">
    <property type="entry name" value="EF_Hand_1_Ca_BS"/>
</dbReference>
<feature type="domain" description="EF-hand" evidence="7">
    <location>
        <begin position="609"/>
        <end position="644"/>
    </location>
</feature>
<comment type="caution">
    <text evidence="8">The sequence shown here is derived from an EMBL/GenBank/DDBJ whole genome shotgun (WGS) entry which is preliminary data.</text>
</comment>
<feature type="region of interest" description="Disordered" evidence="6">
    <location>
        <begin position="1"/>
        <end position="45"/>
    </location>
</feature>
<feature type="region of interest" description="Disordered" evidence="6">
    <location>
        <begin position="63"/>
        <end position="124"/>
    </location>
</feature>
<keyword evidence="2" id="KW-0479">Metal-binding</keyword>
<feature type="domain" description="EF-hand" evidence="7">
    <location>
        <begin position="645"/>
        <end position="680"/>
    </location>
</feature>
<proteinExistence type="predicted"/>
<evidence type="ECO:0000256" key="2">
    <source>
        <dbReference type="ARBA" id="ARBA00022723"/>
    </source>
</evidence>
<gene>
    <name evidence="8" type="ORF">PCOR1329_LOCUS80627</name>
</gene>
<dbReference type="Gene3D" id="1.10.238.10">
    <property type="entry name" value="EF-hand"/>
    <property type="match status" value="1"/>
</dbReference>
<feature type="compositionally biased region" description="Low complexity" evidence="6">
    <location>
        <begin position="1"/>
        <end position="11"/>
    </location>
</feature>
<evidence type="ECO:0000256" key="1">
    <source>
        <dbReference type="ARBA" id="ARBA00020786"/>
    </source>
</evidence>
<protein>
    <recommendedName>
        <fullName evidence="1">Calmodulin</fullName>
    </recommendedName>
</protein>
<dbReference type="InterPro" id="IPR002048">
    <property type="entry name" value="EF_hand_dom"/>
</dbReference>
<name>A0ABN9Y1F1_9DINO</name>
<evidence type="ECO:0000259" key="7">
    <source>
        <dbReference type="PROSITE" id="PS50222"/>
    </source>
</evidence>
<feature type="compositionally biased region" description="Low complexity" evidence="6">
    <location>
        <begin position="28"/>
        <end position="39"/>
    </location>
</feature>
<dbReference type="SUPFAM" id="SSF47473">
    <property type="entry name" value="EF-hand"/>
    <property type="match status" value="1"/>
</dbReference>
<dbReference type="InterPro" id="IPR011992">
    <property type="entry name" value="EF-hand-dom_pair"/>
</dbReference>
<accession>A0ABN9Y1F1</accession>
<evidence type="ECO:0000256" key="3">
    <source>
        <dbReference type="ARBA" id="ARBA00022737"/>
    </source>
</evidence>
<organism evidence="8 9">
    <name type="scientific">Prorocentrum cordatum</name>
    <dbReference type="NCBI Taxonomy" id="2364126"/>
    <lineage>
        <taxon>Eukaryota</taxon>
        <taxon>Sar</taxon>
        <taxon>Alveolata</taxon>
        <taxon>Dinophyceae</taxon>
        <taxon>Prorocentrales</taxon>
        <taxon>Prorocentraceae</taxon>
        <taxon>Prorocentrum</taxon>
    </lineage>
</organism>
<feature type="region of interest" description="Disordered" evidence="6">
    <location>
        <begin position="164"/>
        <end position="209"/>
    </location>
</feature>
<dbReference type="PANTHER" id="PTHR23048:SF0">
    <property type="entry name" value="CALMODULIN LIKE 3"/>
    <property type="match status" value="1"/>
</dbReference>
<feature type="compositionally biased region" description="Basic and acidic residues" evidence="6">
    <location>
        <begin position="254"/>
        <end position="265"/>
    </location>
</feature>
<feature type="compositionally biased region" description="Low complexity" evidence="6">
    <location>
        <begin position="179"/>
        <end position="196"/>
    </location>
</feature>
<dbReference type="PROSITE" id="PS50222">
    <property type="entry name" value="EF_HAND_2"/>
    <property type="match status" value="2"/>
</dbReference>
<dbReference type="PROSITE" id="PS00018">
    <property type="entry name" value="EF_HAND_1"/>
    <property type="match status" value="1"/>
</dbReference>
<dbReference type="EMBL" id="CAUYUJ010021444">
    <property type="protein sequence ID" value="CAK0904675.1"/>
    <property type="molecule type" value="Genomic_DNA"/>
</dbReference>